<dbReference type="eggNOG" id="ENOG502RR3U">
    <property type="taxonomic scope" value="Eukaryota"/>
</dbReference>
<feature type="region of interest" description="Disordered" evidence="2">
    <location>
        <begin position="110"/>
        <end position="164"/>
    </location>
</feature>
<dbReference type="EMBL" id="AMGX01000017">
    <property type="protein sequence ID" value="EXJ67194.1"/>
    <property type="molecule type" value="Genomic_DNA"/>
</dbReference>
<keyword evidence="1" id="KW-0175">Coiled coil</keyword>
<proteinExistence type="predicted"/>
<gene>
    <name evidence="3" type="ORF">A1O5_09841</name>
</gene>
<feature type="compositionally biased region" description="Polar residues" evidence="2">
    <location>
        <begin position="719"/>
        <end position="738"/>
    </location>
</feature>
<dbReference type="HOGENOM" id="CLU_290027_0_0_1"/>
<feature type="coiled-coil region" evidence="1">
    <location>
        <begin position="1111"/>
        <end position="1138"/>
    </location>
</feature>
<feature type="compositionally biased region" description="Polar residues" evidence="2">
    <location>
        <begin position="421"/>
        <end position="432"/>
    </location>
</feature>
<keyword evidence="4" id="KW-1185">Reference proteome</keyword>
<feature type="region of interest" description="Disordered" evidence="2">
    <location>
        <begin position="925"/>
        <end position="985"/>
    </location>
</feature>
<evidence type="ECO:0000313" key="4">
    <source>
        <dbReference type="Proteomes" id="UP000019471"/>
    </source>
</evidence>
<feature type="region of interest" description="Disordered" evidence="2">
    <location>
        <begin position="1"/>
        <end position="87"/>
    </location>
</feature>
<feature type="region of interest" description="Disordered" evidence="2">
    <location>
        <begin position="279"/>
        <end position="468"/>
    </location>
</feature>
<dbReference type="AlphaFoldDB" id="W9X9S6"/>
<evidence type="ECO:0000313" key="3">
    <source>
        <dbReference type="EMBL" id="EXJ67194.1"/>
    </source>
</evidence>
<feature type="compositionally biased region" description="Polar residues" evidence="2">
    <location>
        <begin position="446"/>
        <end position="468"/>
    </location>
</feature>
<feature type="compositionally biased region" description="Basic and acidic residues" evidence="2">
    <location>
        <begin position="333"/>
        <end position="349"/>
    </location>
</feature>
<dbReference type="GeneID" id="19194536"/>
<feature type="compositionally biased region" description="Low complexity" evidence="2">
    <location>
        <begin position="739"/>
        <end position="754"/>
    </location>
</feature>
<feature type="compositionally biased region" description="Basic and acidic residues" evidence="2">
    <location>
        <begin position="395"/>
        <end position="406"/>
    </location>
</feature>
<feature type="region of interest" description="Disordered" evidence="2">
    <location>
        <begin position="177"/>
        <end position="206"/>
    </location>
</feature>
<feature type="region of interest" description="Disordered" evidence="2">
    <location>
        <begin position="719"/>
        <end position="755"/>
    </location>
</feature>
<name>W9X9S6_9EURO</name>
<dbReference type="OrthoDB" id="5407305at2759"/>
<feature type="compositionally biased region" description="Low complexity" evidence="2">
    <location>
        <begin position="1066"/>
        <end position="1075"/>
    </location>
</feature>
<accession>W9X9S6</accession>
<feature type="region of interest" description="Disordered" evidence="2">
    <location>
        <begin position="1055"/>
        <end position="1075"/>
    </location>
</feature>
<organism evidence="3 4">
    <name type="scientific">Cladophialophora psammophila CBS 110553</name>
    <dbReference type="NCBI Taxonomy" id="1182543"/>
    <lineage>
        <taxon>Eukaryota</taxon>
        <taxon>Fungi</taxon>
        <taxon>Dikarya</taxon>
        <taxon>Ascomycota</taxon>
        <taxon>Pezizomycotina</taxon>
        <taxon>Eurotiomycetes</taxon>
        <taxon>Chaetothyriomycetidae</taxon>
        <taxon>Chaetothyriales</taxon>
        <taxon>Herpotrichiellaceae</taxon>
        <taxon>Cladophialophora</taxon>
    </lineage>
</organism>
<dbReference type="STRING" id="1182543.W9X9S6"/>
<reference evidence="3 4" key="1">
    <citation type="submission" date="2013-03" db="EMBL/GenBank/DDBJ databases">
        <title>The Genome Sequence of Cladophialophora psammophila CBS 110553.</title>
        <authorList>
            <consortium name="The Broad Institute Genomics Platform"/>
            <person name="Cuomo C."/>
            <person name="de Hoog S."/>
            <person name="Gorbushina A."/>
            <person name="Walker B."/>
            <person name="Young S.K."/>
            <person name="Zeng Q."/>
            <person name="Gargeya S."/>
            <person name="Fitzgerald M."/>
            <person name="Haas B."/>
            <person name="Abouelleil A."/>
            <person name="Allen A.W."/>
            <person name="Alvarado L."/>
            <person name="Arachchi H.M."/>
            <person name="Berlin A.M."/>
            <person name="Chapman S.B."/>
            <person name="Gainer-Dewar J."/>
            <person name="Goldberg J."/>
            <person name="Griggs A."/>
            <person name="Gujja S."/>
            <person name="Hansen M."/>
            <person name="Howarth C."/>
            <person name="Imamovic A."/>
            <person name="Ireland A."/>
            <person name="Larimer J."/>
            <person name="McCowan C."/>
            <person name="Murphy C."/>
            <person name="Pearson M."/>
            <person name="Poon T.W."/>
            <person name="Priest M."/>
            <person name="Roberts A."/>
            <person name="Saif S."/>
            <person name="Shea T."/>
            <person name="Sisk P."/>
            <person name="Sykes S."/>
            <person name="Wortman J."/>
            <person name="Nusbaum C."/>
            <person name="Birren B."/>
        </authorList>
    </citation>
    <scope>NUCLEOTIDE SEQUENCE [LARGE SCALE GENOMIC DNA]</scope>
    <source>
        <strain evidence="3 4">CBS 110553</strain>
    </source>
</reference>
<evidence type="ECO:0000256" key="2">
    <source>
        <dbReference type="SAM" id="MobiDB-lite"/>
    </source>
</evidence>
<sequence length="1167" mass="125737">MPLSGDRGLSSKDSVVLSRKPTGLRSRETPSPRHPPVSLSSPNSFPAQLLPPKPRLRTVNANAPPVTPTTLDSESRKRSWVNSASKHLGLSKLRPKAGFSREQVANMNPTAASGMSSTERLNVQPHNLPGSSRSSVPAPLSQPRLQSPPDKPLPSLPVATVKTKSPVRRSLIDCTERPLRRSLTPPDGGAPQHEDWPTIEPTKPDVAIPSRVNQSRVKPSLSESLYEGMRALDLGDDKENVVQTEPNAKLEENFTAAERAGLVSEGNHVHEANLAVAAGGGTSRPLSSSQLPKPRDSLLQSLSRHVDSPVTRQTKTSALRLHHAKAIGGFGGRKTESGGHIPPIRERAESPSVSRSKQSFPGGPVRTNSRGRYGVTGRGSPYTIPSRSKSGRKTASRDETGIDQRAFRGPPADQGFDHGQDGTTAQNPTSLRQEGRKSSLPLPTRLTWQSTEGSSQGNVRENSPSEPFTSIAVNKTSVAHELPGHPVGNFARNGATDKGHPSELTAKDRGKLLNVKELLSTAAPHDDESFVDSNGESGVSIHGYDSFGGYRVRRVRNGSKMGPTLRITDSANRVLLGRGDSNALGMQSPTAALRHKGSAPDIGSPRLANDQVRRSSAIFGRSMSLVRNLTDRSLNQHKDANQDETQNLIGEENSVETVARAELPGDDIDSETGLLRDLQTGVNTTRVAIKGTSDCQTTPTSAQRDWPCKDFAEFKTRSGSTTVTVRQNENTPDNVANGSVTKRPTPTSSSRPPTIVLRTAPSKETAPFLFQDLEQEQAKQEKLVNDLATVTYDEATPVPQSKATAPFPPRTSSRKPKPPPIIVSPPERHLPSVSFLAQRAPKAYAVSQDNIKKPRNVKTFSQSISPRTDSVKGRQISHVLAHSPSSSSKKKVISNIRGLFHKKSVESNKAETAVTESGDVSDEVCPKLGRAADGPGFVRRKPAPTSTSGNQKEKRLNHPSHVNSSADEETGQGNIKPNRNGLVEPDYPFFIQESQPKELREQLNSMGTRALRRKNPFISPTTPFTANLQTSTYPTSPLANSTMATIATVNKIASPTTHAHPQARSPTTTLSPATPPILATTTALTHTLLDLARNSTEAARKASLIELSKCMVEVVNTARDAEKAMEKARMEASRAECAWLKCLKEVAQVEGLVKGIVESVTSEMSNA</sequence>
<feature type="compositionally biased region" description="Polar residues" evidence="2">
    <location>
        <begin position="110"/>
        <end position="135"/>
    </location>
</feature>
<comment type="caution">
    <text evidence="3">The sequence shown here is derived from an EMBL/GenBank/DDBJ whole genome shotgun (WGS) entry which is preliminary data.</text>
</comment>
<dbReference type="RefSeq" id="XP_007748609.1">
    <property type="nucleotide sequence ID" value="XM_007750419.1"/>
</dbReference>
<feature type="compositionally biased region" description="Polar residues" evidence="2">
    <location>
        <begin position="960"/>
        <end position="977"/>
    </location>
</feature>
<feature type="region of interest" description="Disordered" evidence="2">
    <location>
        <begin position="795"/>
        <end position="827"/>
    </location>
</feature>
<protein>
    <submittedName>
        <fullName evidence="3">Uncharacterized protein</fullName>
    </submittedName>
</protein>
<evidence type="ECO:0000256" key="1">
    <source>
        <dbReference type="SAM" id="Coils"/>
    </source>
</evidence>
<dbReference type="Proteomes" id="UP000019471">
    <property type="component" value="Unassembled WGS sequence"/>
</dbReference>